<comment type="subcellular location">
    <subcellularLocation>
        <location evidence="1">Cell membrane</location>
        <topology evidence="1">Multi-pass membrane protein</topology>
    </subcellularLocation>
</comment>
<proteinExistence type="inferred from homology"/>
<evidence type="ECO:0000256" key="8">
    <source>
        <dbReference type="ARBA" id="ARBA00023315"/>
    </source>
</evidence>
<evidence type="ECO:0000256" key="2">
    <source>
        <dbReference type="ARBA" id="ARBA00010065"/>
    </source>
</evidence>
<dbReference type="Gene3D" id="3.60.110.10">
    <property type="entry name" value="Carbon-nitrogen hydrolase"/>
    <property type="match status" value="1"/>
</dbReference>
<dbReference type="InterPro" id="IPR036526">
    <property type="entry name" value="C-N_Hydrolase_sf"/>
</dbReference>
<dbReference type="PANTHER" id="PTHR38686:SF1">
    <property type="entry name" value="APOLIPOPROTEIN N-ACYLTRANSFERASE"/>
    <property type="match status" value="1"/>
</dbReference>
<comment type="caution">
    <text evidence="10">The sequence shown here is derived from an EMBL/GenBank/DDBJ whole genome shotgun (WGS) entry which is preliminary data.</text>
</comment>
<dbReference type="GO" id="GO:0005886">
    <property type="term" value="C:plasma membrane"/>
    <property type="evidence" value="ECO:0007669"/>
    <property type="project" value="UniProtKB-SubCell"/>
</dbReference>
<dbReference type="GO" id="GO:0042158">
    <property type="term" value="P:lipoprotein biosynthetic process"/>
    <property type="evidence" value="ECO:0007669"/>
    <property type="project" value="InterPro"/>
</dbReference>
<dbReference type="PANTHER" id="PTHR38686">
    <property type="entry name" value="APOLIPOPROTEIN N-ACYLTRANSFERASE"/>
    <property type="match status" value="1"/>
</dbReference>
<evidence type="ECO:0000256" key="3">
    <source>
        <dbReference type="ARBA" id="ARBA00022475"/>
    </source>
</evidence>
<protein>
    <submittedName>
        <fullName evidence="10">Apolipoprotein N-acyltransferase</fullName>
        <ecNumber evidence="10">2.3.1.-</ecNumber>
    </submittedName>
</protein>
<keyword evidence="5" id="KW-0812">Transmembrane</keyword>
<keyword evidence="4 10" id="KW-0808">Transferase</keyword>
<dbReference type="EMBL" id="UGMX01000002">
    <property type="protein sequence ID" value="STW08522.1"/>
    <property type="molecule type" value="Genomic_DNA"/>
</dbReference>
<evidence type="ECO:0000256" key="5">
    <source>
        <dbReference type="ARBA" id="ARBA00022692"/>
    </source>
</evidence>
<dbReference type="InterPro" id="IPR003010">
    <property type="entry name" value="C-N_Hydrolase"/>
</dbReference>
<sequence length="86" mass="9775">MGKSQLIVWPESAIPDLEINQQRFLSMMDDLMRSKNSALITGIVDARLNAQNRYDTYNTIITLGKDKPIQLRLKESLQQEPSGAVR</sequence>
<evidence type="ECO:0000256" key="1">
    <source>
        <dbReference type="ARBA" id="ARBA00004651"/>
    </source>
</evidence>
<keyword evidence="10" id="KW-0449">Lipoprotein</keyword>
<dbReference type="Proteomes" id="UP000254571">
    <property type="component" value="Unassembled WGS sequence"/>
</dbReference>
<organism evidence="10 11">
    <name type="scientific">Klebsiella grimontii</name>
    <dbReference type="NCBI Taxonomy" id="2058152"/>
    <lineage>
        <taxon>Bacteria</taxon>
        <taxon>Pseudomonadati</taxon>
        <taxon>Pseudomonadota</taxon>
        <taxon>Gammaproteobacteria</taxon>
        <taxon>Enterobacterales</taxon>
        <taxon>Enterobacteriaceae</taxon>
        <taxon>Klebsiella/Raoultella group</taxon>
        <taxon>Klebsiella</taxon>
    </lineage>
</organism>
<feature type="domain" description="CN hydrolase" evidence="9">
    <location>
        <begin position="1"/>
        <end position="86"/>
    </location>
</feature>
<comment type="similarity">
    <text evidence="2">Belongs to the CN hydrolase family. Apolipoprotein N-acyltransferase subfamily.</text>
</comment>
<dbReference type="InterPro" id="IPR004563">
    <property type="entry name" value="Apolipo_AcylTrfase"/>
</dbReference>
<evidence type="ECO:0000259" key="9">
    <source>
        <dbReference type="PROSITE" id="PS50263"/>
    </source>
</evidence>
<keyword evidence="6" id="KW-1133">Transmembrane helix</keyword>
<evidence type="ECO:0000256" key="7">
    <source>
        <dbReference type="ARBA" id="ARBA00023136"/>
    </source>
</evidence>
<name>A0A7H4P7V7_9ENTR</name>
<evidence type="ECO:0000313" key="11">
    <source>
        <dbReference type="Proteomes" id="UP000254571"/>
    </source>
</evidence>
<evidence type="ECO:0000256" key="6">
    <source>
        <dbReference type="ARBA" id="ARBA00022989"/>
    </source>
</evidence>
<accession>A0A7H4P7V7</accession>
<dbReference type="AlphaFoldDB" id="A0A7H4P7V7"/>
<evidence type="ECO:0000256" key="4">
    <source>
        <dbReference type="ARBA" id="ARBA00022679"/>
    </source>
</evidence>
<reference evidence="10 11" key="1">
    <citation type="submission" date="2018-06" db="EMBL/GenBank/DDBJ databases">
        <authorList>
            <consortium name="Pathogen Informatics"/>
            <person name="Doyle S."/>
        </authorList>
    </citation>
    <scope>NUCLEOTIDE SEQUENCE [LARGE SCALE GENOMIC DNA]</scope>
    <source>
        <strain evidence="10 11">NCTC9149</strain>
    </source>
</reference>
<gene>
    <name evidence="10" type="primary">lnt_2</name>
    <name evidence="10" type="ORF">NCTC9149_04984</name>
</gene>
<evidence type="ECO:0000313" key="10">
    <source>
        <dbReference type="EMBL" id="STW08522.1"/>
    </source>
</evidence>
<dbReference type="PROSITE" id="PS50263">
    <property type="entry name" value="CN_HYDROLASE"/>
    <property type="match status" value="1"/>
</dbReference>
<dbReference type="GO" id="GO:0016410">
    <property type="term" value="F:N-acyltransferase activity"/>
    <property type="evidence" value="ECO:0007669"/>
    <property type="project" value="InterPro"/>
</dbReference>
<keyword evidence="7" id="KW-0472">Membrane</keyword>
<keyword evidence="3" id="KW-1003">Cell membrane</keyword>
<dbReference type="SUPFAM" id="SSF56317">
    <property type="entry name" value="Carbon-nitrogen hydrolase"/>
    <property type="match status" value="1"/>
</dbReference>
<dbReference type="Pfam" id="PF00795">
    <property type="entry name" value="CN_hydrolase"/>
    <property type="match status" value="1"/>
</dbReference>
<keyword evidence="8 10" id="KW-0012">Acyltransferase</keyword>
<dbReference type="EC" id="2.3.1.-" evidence="10"/>